<evidence type="ECO:0000313" key="7">
    <source>
        <dbReference type="Proteomes" id="UP001189429"/>
    </source>
</evidence>
<dbReference type="Pfam" id="PF00076">
    <property type="entry name" value="RRM_1"/>
    <property type="match status" value="1"/>
</dbReference>
<organism evidence="6 7">
    <name type="scientific">Prorocentrum cordatum</name>
    <dbReference type="NCBI Taxonomy" id="2364126"/>
    <lineage>
        <taxon>Eukaryota</taxon>
        <taxon>Sar</taxon>
        <taxon>Alveolata</taxon>
        <taxon>Dinophyceae</taxon>
        <taxon>Prorocentrales</taxon>
        <taxon>Prorocentraceae</taxon>
        <taxon>Prorocentrum</taxon>
    </lineage>
</organism>
<dbReference type="CDD" id="cd12254">
    <property type="entry name" value="RRM_hnRNPH_ESRPs_RBM12_like"/>
    <property type="match status" value="1"/>
</dbReference>
<dbReference type="PANTHER" id="PTHR13976">
    <property type="entry name" value="HETEROGENEOUS NUCLEAR RIBONUCLEOPROTEIN-RELATED"/>
    <property type="match status" value="1"/>
</dbReference>
<gene>
    <name evidence="6" type="ORF">PCOR1329_LOCUS62882</name>
</gene>
<sequence>MCARQSRALAAIFVPRRLSERGAASDWNSTPRAGGVATMAAGGWLPWQPAADAVPPWPPAAPAGAAAAAAATGAATWGPLAEWAPSTLGPPWGGGLHGGIGGGAAPAAALFVATAACHGAILGAVRLRGLPFASCTEQDVLAFFAQNGIVECIVDCENAVSLGTRSQGRPSGHADVLMRSPWDAQVAQQALDGKWMGNRYIEVFVLLADFDGRWQVAATSMAKRGDAAPSMDSPGLGKDGRYIEAGIKRFGCTIWSVPYLQRRTRRRWRRAAAAGLLAWRLRRSAAGRRRLLRRSAAGRRRWPRRRTAHPRRRRQFNRPVAVGLLVGRGAARRCRRQSLGVVVGGNVRLLGEGGGAEGAVTPLLLPRLPNAARCSSPSSSLLFLLLLRLLLLLLLLLYLFSVAPPGASGGRARRFA</sequence>
<keyword evidence="4" id="KW-1133">Transmembrane helix</keyword>
<proteinExistence type="predicted"/>
<keyword evidence="4" id="KW-0812">Transmembrane</keyword>
<dbReference type="InterPro" id="IPR000504">
    <property type="entry name" value="RRM_dom"/>
</dbReference>
<accession>A0ABN9W0H0</accession>
<dbReference type="Gene3D" id="3.30.70.330">
    <property type="match status" value="1"/>
</dbReference>
<dbReference type="SMART" id="SM00360">
    <property type="entry name" value="RRM"/>
    <property type="match status" value="1"/>
</dbReference>
<protein>
    <recommendedName>
        <fullName evidence="5">RRM domain-containing protein</fullName>
    </recommendedName>
</protein>
<dbReference type="InterPro" id="IPR012677">
    <property type="entry name" value="Nucleotide-bd_a/b_plait_sf"/>
</dbReference>
<keyword evidence="7" id="KW-1185">Reference proteome</keyword>
<feature type="domain" description="RRM" evidence="5">
    <location>
        <begin position="123"/>
        <end position="203"/>
    </location>
</feature>
<dbReference type="InterPro" id="IPR035979">
    <property type="entry name" value="RBD_domain_sf"/>
</dbReference>
<evidence type="ECO:0000256" key="3">
    <source>
        <dbReference type="PROSITE-ProRule" id="PRU00176"/>
    </source>
</evidence>
<keyword evidence="4" id="KW-0472">Membrane</keyword>
<evidence type="ECO:0000259" key="5">
    <source>
        <dbReference type="PROSITE" id="PS50102"/>
    </source>
</evidence>
<feature type="transmembrane region" description="Helical" evidence="4">
    <location>
        <begin position="381"/>
        <end position="403"/>
    </location>
</feature>
<dbReference type="Proteomes" id="UP001189429">
    <property type="component" value="Unassembled WGS sequence"/>
</dbReference>
<dbReference type="PROSITE" id="PS50102">
    <property type="entry name" value="RRM"/>
    <property type="match status" value="1"/>
</dbReference>
<keyword evidence="1" id="KW-0677">Repeat</keyword>
<evidence type="ECO:0000313" key="6">
    <source>
        <dbReference type="EMBL" id="CAK0879452.1"/>
    </source>
</evidence>
<evidence type="ECO:0000256" key="1">
    <source>
        <dbReference type="ARBA" id="ARBA00022737"/>
    </source>
</evidence>
<dbReference type="EMBL" id="CAUYUJ010017959">
    <property type="protein sequence ID" value="CAK0879452.1"/>
    <property type="molecule type" value="Genomic_DNA"/>
</dbReference>
<dbReference type="InterPro" id="IPR050666">
    <property type="entry name" value="ESRP"/>
</dbReference>
<keyword evidence="2 3" id="KW-0694">RNA-binding</keyword>
<dbReference type="SUPFAM" id="SSF54928">
    <property type="entry name" value="RNA-binding domain, RBD"/>
    <property type="match status" value="1"/>
</dbReference>
<reference evidence="6" key="1">
    <citation type="submission" date="2023-10" db="EMBL/GenBank/DDBJ databases">
        <authorList>
            <person name="Chen Y."/>
            <person name="Shah S."/>
            <person name="Dougan E. K."/>
            <person name="Thang M."/>
            <person name="Chan C."/>
        </authorList>
    </citation>
    <scope>NUCLEOTIDE SEQUENCE [LARGE SCALE GENOMIC DNA]</scope>
</reference>
<name>A0ABN9W0H0_9DINO</name>
<comment type="caution">
    <text evidence="6">The sequence shown here is derived from an EMBL/GenBank/DDBJ whole genome shotgun (WGS) entry which is preliminary data.</text>
</comment>
<evidence type="ECO:0000256" key="4">
    <source>
        <dbReference type="SAM" id="Phobius"/>
    </source>
</evidence>
<evidence type="ECO:0000256" key="2">
    <source>
        <dbReference type="ARBA" id="ARBA00022884"/>
    </source>
</evidence>